<comment type="caution">
    <text evidence="1">The sequence shown here is derived from an EMBL/GenBank/DDBJ whole genome shotgun (WGS) entry which is preliminary data.</text>
</comment>
<organism evidence="1 2">
    <name type="scientific">Daphnia magna</name>
    <dbReference type="NCBI Taxonomy" id="35525"/>
    <lineage>
        <taxon>Eukaryota</taxon>
        <taxon>Metazoa</taxon>
        <taxon>Ecdysozoa</taxon>
        <taxon>Arthropoda</taxon>
        <taxon>Crustacea</taxon>
        <taxon>Branchiopoda</taxon>
        <taxon>Diplostraca</taxon>
        <taxon>Cladocera</taxon>
        <taxon>Anomopoda</taxon>
        <taxon>Daphniidae</taxon>
        <taxon>Daphnia</taxon>
    </lineage>
</organism>
<sequence length="188" mass="20675">MAPVGPTDGRFLVAPPGLGRPTASEDYCSRGLSRTGGIPTLRRAYGYCPTLQSEKKRNRKRSLDFNTGISGSKDQFQESCPVRPDYCWRRRSVGSYGALIKRLLRSPYRTCAVSPVTAVRLYRARARSNPSSRPLSITRCGLMRSLGWLLRSRASTSVAVAGKLEEAAAGELRALLKQNGLLEQMRGP</sequence>
<reference evidence="1 2" key="1">
    <citation type="journal article" date="2023" name="Nucleic Acids Res.">
        <title>The hologenome of Daphnia magna reveals possible DNA methylation and microbiome-mediated evolution of the host genome.</title>
        <authorList>
            <person name="Chaturvedi A."/>
            <person name="Li X."/>
            <person name="Dhandapani V."/>
            <person name="Marshall H."/>
            <person name="Kissane S."/>
            <person name="Cuenca-Cambronero M."/>
            <person name="Asole G."/>
            <person name="Calvet F."/>
            <person name="Ruiz-Romero M."/>
            <person name="Marangio P."/>
            <person name="Guigo R."/>
            <person name="Rago D."/>
            <person name="Mirbahai L."/>
            <person name="Eastwood N."/>
            <person name="Colbourne J.K."/>
            <person name="Zhou J."/>
            <person name="Mallon E."/>
            <person name="Orsini L."/>
        </authorList>
    </citation>
    <scope>NUCLEOTIDE SEQUENCE [LARGE SCALE GENOMIC DNA]</scope>
    <source>
        <strain evidence="1">LRV0_1</strain>
    </source>
</reference>
<gene>
    <name evidence="1" type="ORF">OUZ56_017389</name>
</gene>
<proteinExistence type="predicted"/>
<evidence type="ECO:0000313" key="2">
    <source>
        <dbReference type="Proteomes" id="UP001234178"/>
    </source>
</evidence>
<keyword evidence="2" id="KW-1185">Reference proteome</keyword>
<dbReference type="Proteomes" id="UP001234178">
    <property type="component" value="Unassembled WGS sequence"/>
</dbReference>
<accession>A0ABR0ASP0</accession>
<protein>
    <submittedName>
        <fullName evidence="1">Uncharacterized protein</fullName>
    </submittedName>
</protein>
<name>A0ABR0ASP0_9CRUS</name>
<dbReference type="EMBL" id="JAOYFB010000038">
    <property type="protein sequence ID" value="KAK4028141.1"/>
    <property type="molecule type" value="Genomic_DNA"/>
</dbReference>
<evidence type="ECO:0000313" key="1">
    <source>
        <dbReference type="EMBL" id="KAK4028141.1"/>
    </source>
</evidence>